<dbReference type="Pfam" id="PF00482">
    <property type="entry name" value="T2SSF"/>
    <property type="match status" value="1"/>
</dbReference>
<dbReference type="InterPro" id="IPR018076">
    <property type="entry name" value="T2SS_GspF_dom"/>
</dbReference>
<keyword evidence="9" id="KW-1185">Reference proteome</keyword>
<dbReference type="Proteomes" id="UP000198305">
    <property type="component" value="Unassembled WGS sequence"/>
</dbReference>
<comment type="subcellular location">
    <subcellularLocation>
        <location evidence="1">Cell membrane</location>
        <topology evidence="1">Multi-pass membrane protein</topology>
    </subcellularLocation>
</comment>
<evidence type="ECO:0000256" key="3">
    <source>
        <dbReference type="ARBA" id="ARBA00022692"/>
    </source>
</evidence>
<accession>A0A238YJT3</accession>
<keyword evidence="4 6" id="KW-1133">Transmembrane helix</keyword>
<dbReference type="PANTHER" id="PTHR35007:SF2">
    <property type="entry name" value="PILUS ASSEMBLE PROTEIN"/>
    <property type="match status" value="1"/>
</dbReference>
<feature type="transmembrane region" description="Helical" evidence="6">
    <location>
        <begin position="86"/>
        <end position="108"/>
    </location>
</feature>
<feature type="transmembrane region" description="Helical" evidence="6">
    <location>
        <begin position="268"/>
        <end position="291"/>
    </location>
</feature>
<dbReference type="AlphaFoldDB" id="A0A238YJT3"/>
<evidence type="ECO:0000256" key="1">
    <source>
        <dbReference type="ARBA" id="ARBA00004651"/>
    </source>
</evidence>
<keyword evidence="5 6" id="KW-0472">Membrane</keyword>
<evidence type="ECO:0000313" key="8">
    <source>
        <dbReference type="EMBL" id="SNR71516.1"/>
    </source>
</evidence>
<dbReference type="Gene3D" id="1.20.81.30">
    <property type="entry name" value="Type II secretion system (T2SS), domain F"/>
    <property type="match status" value="1"/>
</dbReference>
<evidence type="ECO:0000256" key="2">
    <source>
        <dbReference type="ARBA" id="ARBA00022475"/>
    </source>
</evidence>
<feature type="transmembrane region" description="Helical" evidence="6">
    <location>
        <begin position="6"/>
        <end position="24"/>
    </location>
</feature>
<gene>
    <name evidence="8" type="ORF">SAMN05192560_0672</name>
</gene>
<protein>
    <submittedName>
        <fullName evidence="8">Type II secretion system protein F (GspF)</fullName>
    </submittedName>
</protein>
<dbReference type="EMBL" id="FZOA01000002">
    <property type="protein sequence ID" value="SNR71516.1"/>
    <property type="molecule type" value="Genomic_DNA"/>
</dbReference>
<sequence length="297" mass="33133">MNTWIIFSIVVLLFGAVVLMYVEVDHFKRNEINARFDTVLGRPAKRLTFDSSKQGVLQQLASLPFTKDEEIVLLFSQAGLYGTKRVIFNAVLQAGPVFLAALAFAATLLLEQSMLYAAMVAFIAFAVMYVGTRRVLRMMAASRVAKIRKEITTFLHLLVMLFDSGLSLEQALRTMVEQTKSILPALSLDLQRALNRISVGEDRGEALTEMTRALGVRELTDAIAMLRQVSNDGGNVRKSIMEYATLLEERQLAELREYVSKLSGKMSIVMMLLLFPALMLFIAGPGFISLMNMFSTL</sequence>
<evidence type="ECO:0000256" key="6">
    <source>
        <dbReference type="SAM" id="Phobius"/>
    </source>
</evidence>
<dbReference type="GO" id="GO:0005886">
    <property type="term" value="C:plasma membrane"/>
    <property type="evidence" value="ECO:0007669"/>
    <property type="project" value="UniProtKB-SubCell"/>
</dbReference>
<feature type="domain" description="Type II secretion system protein GspF" evidence="7">
    <location>
        <begin position="154"/>
        <end position="282"/>
    </location>
</feature>
<evidence type="ECO:0000256" key="5">
    <source>
        <dbReference type="ARBA" id="ARBA00023136"/>
    </source>
</evidence>
<dbReference type="InterPro" id="IPR042094">
    <property type="entry name" value="T2SS_GspF_sf"/>
</dbReference>
<reference evidence="9" key="1">
    <citation type="submission" date="2017-06" db="EMBL/GenBank/DDBJ databases">
        <authorList>
            <person name="Varghese N."/>
            <person name="Submissions S."/>
        </authorList>
    </citation>
    <scope>NUCLEOTIDE SEQUENCE [LARGE SCALE GENOMIC DNA]</scope>
    <source>
        <strain evidence="9">Ca-68</strain>
    </source>
</reference>
<keyword evidence="2" id="KW-1003">Cell membrane</keyword>
<evidence type="ECO:0000256" key="4">
    <source>
        <dbReference type="ARBA" id="ARBA00022989"/>
    </source>
</evidence>
<organism evidence="8 9">
    <name type="scientific">Methylobacillus rhizosphaerae</name>
    <dbReference type="NCBI Taxonomy" id="551994"/>
    <lineage>
        <taxon>Bacteria</taxon>
        <taxon>Pseudomonadati</taxon>
        <taxon>Pseudomonadota</taxon>
        <taxon>Betaproteobacteria</taxon>
        <taxon>Nitrosomonadales</taxon>
        <taxon>Methylophilaceae</taxon>
        <taxon>Methylobacillus</taxon>
    </lineage>
</organism>
<name>A0A238YJT3_9PROT</name>
<dbReference type="RefSeq" id="WP_089374812.1">
    <property type="nucleotide sequence ID" value="NZ_FZOA01000002.1"/>
</dbReference>
<keyword evidence="3 6" id="KW-0812">Transmembrane</keyword>
<evidence type="ECO:0000313" key="9">
    <source>
        <dbReference type="Proteomes" id="UP000198305"/>
    </source>
</evidence>
<dbReference type="OrthoDB" id="8534919at2"/>
<proteinExistence type="predicted"/>
<evidence type="ECO:0000259" key="7">
    <source>
        <dbReference type="Pfam" id="PF00482"/>
    </source>
</evidence>
<dbReference type="PANTHER" id="PTHR35007">
    <property type="entry name" value="INTEGRAL MEMBRANE PROTEIN-RELATED"/>
    <property type="match status" value="1"/>
</dbReference>
<feature type="transmembrane region" description="Helical" evidence="6">
    <location>
        <begin position="114"/>
        <end position="131"/>
    </location>
</feature>